<reference evidence="1 2" key="1">
    <citation type="submission" date="2020-08" db="EMBL/GenBank/DDBJ databases">
        <title>Genome sequence of Acidovorax monticola KACC 19171T.</title>
        <authorList>
            <person name="Hyun D.-W."/>
            <person name="Bae J.-W."/>
        </authorList>
    </citation>
    <scope>NUCLEOTIDE SEQUENCE [LARGE SCALE GENOMIC DNA]</scope>
    <source>
        <strain evidence="1 2">KACC 19171</strain>
    </source>
</reference>
<evidence type="ECO:0000313" key="1">
    <source>
        <dbReference type="EMBL" id="QNP58513.1"/>
    </source>
</evidence>
<dbReference type="RefSeq" id="WP_187735500.1">
    <property type="nucleotide sequence ID" value="NZ_CP060790.1"/>
</dbReference>
<dbReference type="SUPFAM" id="SSF69118">
    <property type="entry name" value="AhpD-like"/>
    <property type="match status" value="1"/>
</dbReference>
<name>A0A7H0HD97_9BURK</name>
<dbReference type="KEGG" id="amon:H9L24_16050"/>
<dbReference type="InterPro" id="IPR023982">
    <property type="entry name" value="CHP04029_CMD-like"/>
</dbReference>
<protein>
    <submittedName>
        <fullName evidence="1">CMD domain protein</fullName>
    </submittedName>
</protein>
<dbReference type="Gene3D" id="1.20.1290.10">
    <property type="entry name" value="AhpD-like"/>
    <property type="match status" value="1"/>
</dbReference>
<dbReference type="EMBL" id="CP060790">
    <property type="protein sequence ID" value="QNP58513.1"/>
    <property type="molecule type" value="Genomic_DNA"/>
</dbReference>
<keyword evidence="2" id="KW-1185">Reference proteome</keyword>
<dbReference type="Proteomes" id="UP000516057">
    <property type="component" value="Chromosome"/>
</dbReference>
<proteinExistence type="predicted"/>
<sequence length="223" mass="23290">MNTSIHPRFPADVIDHLVGIAPGSALDRVRRQRAEARAQAQQSFAALFVPAEPVPGNVPLRERLAIAAFVAGLHGEPRAAAFYADALAAEEAPWSLAIAAEAERGRGQSLDGGPYGRYPAGPLSRENAPGPAYAVDAEQAGLLGPRLAAALTHAHLLVYHPRDASAEALQALARAGWSETDTVVLSQLVAFLSFQIRVVAGLRVLAARPAAAPSASPVLQAQP</sequence>
<dbReference type="AlphaFoldDB" id="A0A7H0HD97"/>
<evidence type="ECO:0000313" key="2">
    <source>
        <dbReference type="Proteomes" id="UP000516057"/>
    </source>
</evidence>
<gene>
    <name evidence="1" type="ORF">H9L24_16050</name>
</gene>
<accession>A0A7H0HD97</accession>
<dbReference type="NCBIfam" id="TIGR04029">
    <property type="entry name" value="CMD_Avi_7170"/>
    <property type="match status" value="1"/>
</dbReference>
<dbReference type="InterPro" id="IPR029032">
    <property type="entry name" value="AhpD-like"/>
</dbReference>
<organism evidence="1 2">
    <name type="scientific">Paenacidovorax monticola</name>
    <dbReference type="NCBI Taxonomy" id="1926868"/>
    <lineage>
        <taxon>Bacteria</taxon>
        <taxon>Pseudomonadati</taxon>
        <taxon>Pseudomonadota</taxon>
        <taxon>Betaproteobacteria</taxon>
        <taxon>Burkholderiales</taxon>
        <taxon>Comamonadaceae</taxon>
        <taxon>Paenacidovorax</taxon>
    </lineage>
</organism>